<dbReference type="Proteomes" id="UP000070544">
    <property type="component" value="Unassembled WGS sequence"/>
</dbReference>
<evidence type="ECO:0000256" key="1">
    <source>
        <dbReference type="ARBA" id="ARBA00023002"/>
    </source>
</evidence>
<reference evidence="2 3" key="1">
    <citation type="journal article" date="2015" name="Genome Biol. Evol.">
        <title>Phylogenomic analyses indicate that early fungi evolved digesting cell walls of algal ancestors of land plants.</title>
        <authorList>
            <person name="Chang Y."/>
            <person name="Wang S."/>
            <person name="Sekimoto S."/>
            <person name="Aerts A.L."/>
            <person name="Choi C."/>
            <person name="Clum A."/>
            <person name="LaButti K.M."/>
            <person name="Lindquist E.A."/>
            <person name="Yee Ngan C."/>
            <person name="Ohm R.A."/>
            <person name="Salamov A.A."/>
            <person name="Grigoriev I.V."/>
            <person name="Spatafora J.W."/>
            <person name="Berbee M.L."/>
        </authorList>
    </citation>
    <scope>NUCLEOTIDE SEQUENCE [LARGE SCALE GENOMIC DNA]</scope>
    <source>
        <strain evidence="2 3">JEL478</strain>
    </source>
</reference>
<dbReference type="Gene3D" id="3.40.50.720">
    <property type="entry name" value="NAD(P)-binding Rossmann-like Domain"/>
    <property type="match status" value="1"/>
</dbReference>
<gene>
    <name evidence="2" type="ORF">M427DRAFT_50852</name>
</gene>
<dbReference type="PRINTS" id="PR00081">
    <property type="entry name" value="GDHRDH"/>
</dbReference>
<dbReference type="SUPFAM" id="SSF51735">
    <property type="entry name" value="NAD(P)-binding Rossmann-fold domains"/>
    <property type="match status" value="1"/>
</dbReference>
<dbReference type="AlphaFoldDB" id="A0A139B179"/>
<dbReference type="OMA" id="CAVIRSQ"/>
<protein>
    <submittedName>
        <fullName evidence="2">NAD(P)-binding protein</fullName>
    </submittedName>
</protein>
<dbReference type="PANTHER" id="PTHR47534">
    <property type="entry name" value="YALI0E05731P"/>
    <property type="match status" value="1"/>
</dbReference>
<dbReference type="PANTHER" id="PTHR47534:SF3">
    <property type="entry name" value="ALCOHOL DEHYDROGENASE-LIKE C-TERMINAL DOMAIN-CONTAINING PROTEIN"/>
    <property type="match status" value="1"/>
</dbReference>
<accession>A0A139B179</accession>
<sequence length="311" mass="33980">MVHLSVAMAANANLKASGKLKGAIAVAIGGTSGVGKATAVALAELGASVTIGGRSAQAASAVLEDMKKRNPEGAHSFIEVDFTEQKEVRRFAEQVREKHDRLDFLVMSPGQMRMTGREESSDGVDTKLALHYYSRFLLIRELLPLLQSTAERRDRDHRPHVLSILAPGKATSGIKYEDMELKTSYSLEAAASLASNYNDAATEKFGLLYPNITFTHMYPGLVDTNITRNLPWYAKGPSNVLMKLVGTKESDFGQVSAYVLTEDGRNSVTSAGKNWHLTDQHGEEIAKLKYGTPEVIEKIWEHSVEVTARSA</sequence>
<keyword evidence="1" id="KW-0560">Oxidoreductase</keyword>
<dbReference type="OrthoDB" id="2898509at2759"/>
<dbReference type="InterPro" id="IPR002347">
    <property type="entry name" value="SDR_fam"/>
</dbReference>
<dbReference type="EMBL" id="KQ965731">
    <property type="protein sequence ID" value="KXS22553.1"/>
    <property type="molecule type" value="Genomic_DNA"/>
</dbReference>
<dbReference type="Pfam" id="PF00106">
    <property type="entry name" value="adh_short"/>
    <property type="match status" value="1"/>
</dbReference>
<dbReference type="InterPro" id="IPR036291">
    <property type="entry name" value="NAD(P)-bd_dom_sf"/>
</dbReference>
<dbReference type="STRING" id="1344416.A0A139B179"/>
<dbReference type="GO" id="GO:0016491">
    <property type="term" value="F:oxidoreductase activity"/>
    <property type="evidence" value="ECO:0007669"/>
    <property type="project" value="UniProtKB-KW"/>
</dbReference>
<proteinExistence type="predicted"/>
<name>A0A139B179_GONPJ</name>
<evidence type="ECO:0000313" key="3">
    <source>
        <dbReference type="Proteomes" id="UP000070544"/>
    </source>
</evidence>
<evidence type="ECO:0000313" key="2">
    <source>
        <dbReference type="EMBL" id="KXS22553.1"/>
    </source>
</evidence>
<organism evidence="2 3">
    <name type="scientific">Gonapodya prolifera (strain JEL478)</name>
    <name type="common">Monoblepharis prolifera</name>
    <dbReference type="NCBI Taxonomy" id="1344416"/>
    <lineage>
        <taxon>Eukaryota</taxon>
        <taxon>Fungi</taxon>
        <taxon>Fungi incertae sedis</taxon>
        <taxon>Chytridiomycota</taxon>
        <taxon>Chytridiomycota incertae sedis</taxon>
        <taxon>Monoblepharidomycetes</taxon>
        <taxon>Monoblepharidales</taxon>
        <taxon>Gonapodyaceae</taxon>
        <taxon>Gonapodya</taxon>
    </lineage>
</organism>
<keyword evidence="3" id="KW-1185">Reference proteome</keyword>
<dbReference type="InterPro" id="IPR052228">
    <property type="entry name" value="Sec_Metab_Biosynth_Oxidored"/>
</dbReference>